<dbReference type="EMBL" id="JAUPFM010000021">
    <property type="protein sequence ID" value="KAK2816953.1"/>
    <property type="molecule type" value="Genomic_DNA"/>
</dbReference>
<evidence type="ECO:0000313" key="6">
    <source>
        <dbReference type="EMBL" id="KAK2816953.1"/>
    </source>
</evidence>
<comment type="subcellular location">
    <subcellularLocation>
        <location evidence="1">Secreted</location>
    </subcellularLocation>
</comment>
<dbReference type="Proteomes" id="UP001187415">
    <property type="component" value="Unassembled WGS sequence"/>
</dbReference>
<gene>
    <name evidence="6" type="ORF">Q5P01_025144</name>
</gene>
<protein>
    <recommendedName>
        <fullName evidence="8">Apolipoprotein M</fullName>
    </recommendedName>
</protein>
<dbReference type="PANTHER" id="PTHR11967">
    <property type="entry name" value="ALPHA-1-ACID GLYCOPROTEIN"/>
    <property type="match status" value="1"/>
</dbReference>
<sequence>MESLKNKGKRGIQKMKCFIVFLSLLSLGNSAPVNGCDHLVKPITVSKEDMLGRWLYVGGSSDLPGSRSLGRLLKSVWLDVTATAQRNTLNLIQAQRIYGECSSLTYNVTFENSTMIIEQPFYLKEVYLTTDCSNCLVVHEEVTSGKDHFTSLLLFSRNKTVSSDVQETFKKQAECLQMSSPIMMDPNYEMCPDDVPSSEGLSALNSLLEAKMGHQVARILDSLFDLFVN</sequence>
<evidence type="ECO:0000256" key="3">
    <source>
        <dbReference type="ARBA" id="ARBA00022729"/>
    </source>
</evidence>
<keyword evidence="3 5" id="KW-0732">Signal</keyword>
<organism evidence="6 7">
    <name type="scientific">Channa striata</name>
    <name type="common">Snakehead murrel</name>
    <name type="synonym">Ophicephalus striatus</name>
    <dbReference type="NCBI Taxonomy" id="64152"/>
    <lineage>
        <taxon>Eukaryota</taxon>
        <taxon>Metazoa</taxon>
        <taxon>Chordata</taxon>
        <taxon>Craniata</taxon>
        <taxon>Vertebrata</taxon>
        <taxon>Euteleostomi</taxon>
        <taxon>Actinopterygii</taxon>
        <taxon>Neopterygii</taxon>
        <taxon>Teleostei</taxon>
        <taxon>Neoteleostei</taxon>
        <taxon>Acanthomorphata</taxon>
        <taxon>Anabantaria</taxon>
        <taxon>Anabantiformes</taxon>
        <taxon>Channoidei</taxon>
        <taxon>Channidae</taxon>
        <taxon>Channa</taxon>
    </lineage>
</organism>
<evidence type="ECO:0000256" key="2">
    <source>
        <dbReference type="ARBA" id="ARBA00022525"/>
    </source>
</evidence>
<dbReference type="Gene3D" id="2.40.128.20">
    <property type="match status" value="1"/>
</dbReference>
<dbReference type="Pfam" id="PF11032">
    <property type="entry name" value="ApoM"/>
    <property type="match status" value="1"/>
</dbReference>
<keyword evidence="2" id="KW-0964">Secreted</keyword>
<name>A0AA88IQE3_CHASR</name>
<dbReference type="SUPFAM" id="SSF50814">
    <property type="entry name" value="Lipocalins"/>
    <property type="match status" value="1"/>
</dbReference>
<comment type="caution">
    <text evidence="6">The sequence shown here is derived from an EMBL/GenBank/DDBJ whole genome shotgun (WGS) entry which is preliminary data.</text>
</comment>
<evidence type="ECO:0000256" key="1">
    <source>
        <dbReference type="ARBA" id="ARBA00004613"/>
    </source>
</evidence>
<evidence type="ECO:0008006" key="8">
    <source>
        <dbReference type="Google" id="ProtNLM"/>
    </source>
</evidence>
<evidence type="ECO:0000256" key="4">
    <source>
        <dbReference type="ARBA" id="ARBA00023180"/>
    </source>
</evidence>
<feature type="signal peptide" evidence="5">
    <location>
        <begin position="1"/>
        <end position="30"/>
    </location>
</feature>
<dbReference type="AlphaFoldDB" id="A0AA88IQE3"/>
<dbReference type="GO" id="GO:0005576">
    <property type="term" value="C:extracellular region"/>
    <property type="evidence" value="ECO:0007669"/>
    <property type="project" value="UniProtKB-SubCell"/>
</dbReference>
<feature type="chain" id="PRO_5041725252" description="Apolipoprotein M" evidence="5">
    <location>
        <begin position="31"/>
        <end position="229"/>
    </location>
</feature>
<keyword evidence="4" id="KW-0325">Glycoprotein</keyword>
<evidence type="ECO:0000256" key="5">
    <source>
        <dbReference type="SAM" id="SignalP"/>
    </source>
</evidence>
<accession>A0AA88IQE3</accession>
<evidence type="ECO:0000313" key="7">
    <source>
        <dbReference type="Proteomes" id="UP001187415"/>
    </source>
</evidence>
<dbReference type="InterPro" id="IPR012674">
    <property type="entry name" value="Calycin"/>
</dbReference>
<reference evidence="6" key="1">
    <citation type="submission" date="2023-07" db="EMBL/GenBank/DDBJ databases">
        <title>Chromosome-level Genome Assembly of Striped Snakehead (Channa striata).</title>
        <authorList>
            <person name="Liu H."/>
        </authorList>
    </citation>
    <scope>NUCLEOTIDE SEQUENCE</scope>
    <source>
        <strain evidence="6">Gz</strain>
        <tissue evidence="6">Muscle</tissue>
    </source>
</reference>
<dbReference type="PANTHER" id="PTHR11967:SF2">
    <property type="entry name" value="ALPHA-1-ACID GLYCOPROTEIN 1"/>
    <property type="match status" value="1"/>
</dbReference>
<keyword evidence="7" id="KW-1185">Reference proteome</keyword>
<proteinExistence type="predicted"/>
<dbReference type="InterPro" id="IPR022734">
    <property type="entry name" value="ApoM"/>
</dbReference>